<evidence type="ECO:0000313" key="8">
    <source>
        <dbReference type="Proteomes" id="UP000742460"/>
    </source>
</evidence>
<dbReference type="InterPro" id="IPR019108">
    <property type="entry name" value="Caa3_assmbl_CtaG-rel"/>
</dbReference>
<protein>
    <submittedName>
        <fullName evidence="7">Copper-binding protein</fullName>
    </submittedName>
</protein>
<reference evidence="7" key="2">
    <citation type="submission" date="2021-09" db="EMBL/GenBank/DDBJ databases">
        <authorList>
            <person name="Gilroy R."/>
        </authorList>
    </citation>
    <scope>NUCLEOTIDE SEQUENCE</scope>
    <source>
        <strain evidence="7">ChiGjej5B5-22894</strain>
    </source>
</reference>
<organism evidence="7 8">
    <name type="scientific">Brachybacterium massiliense</name>
    <dbReference type="NCBI Taxonomy" id="1755098"/>
    <lineage>
        <taxon>Bacteria</taxon>
        <taxon>Bacillati</taxon>
        <taxon>Actinomycetota</taxon>
        <taxon>Actinomycetes</taxon>
        <taxon>Micrococcales</taxon>
        <taxon>Dermabacteraceae</taxon>
        <taxon>Brachybacterium</taxon>
    </lineage>
</organism>
<dbReference type="EMBL" id="DYUE01000260">
    <property type="protein sequence ID" value="HJG92289.1"/>
    <property type="molecule type" value="Genomic_DNA"/>
</dbReference>
<evidence type="ECO:0000256" key="3">
    <source>
        <dbReference type="ARBA" id="ARBA00022692"/>
    </source>
</evidence>
<dbReference type="Proteomes" id="UP000742460">
    <property type="component" value="Unassembled WGS sequence"/>
</dbReference>
<sequence>GAGLAAAAALMLSDRLLAASWFGATGRTWWADALADQQRGGLAALVLVAVTAVTAGVALAVLRRRREPAAR</sequence>
<feature type="non-terminal residue" evidence="7">
    <location>
        <position position="1"/>
    </location>
</feature>
<dbReference type="AlphaFoldDB" id="A0A921SY18"/>
<keyword evidence="5 6" id="KW-0472">Membrane</keyword>
<name>A0A921SY18_9MICO</name>
<keyword evidence="2" id="KW-1003">Cell membrane</keyword>
<gene>
    <name evidence="7" type="ORF">K8V81_11275</name>
</gene>
<keyword evidence="4 6" id="KW-1133">Transmembrane helix</keyword>
<comment type="caution">
    <text evidence="7">The sequence shown here is derived from an EMBL/GenBank/DDBJ whole genome shotgun (WGS) entry which is preliminary data.</text>
</comment>
<comment type="subcellular location">
    <subcellularLocation>
        <location evidence="1">Cell membrane</location>
        <topology evidence="1">Multi-pass membrane protein</topology>
    </subcellularLocation>
</comment>
<evidence type="ECO:0000256" key="6">
    <source>
        <dbReference type="SAM" id="Phobius"/>
    </source>
</evidence>
<evidence type="ECO:0000256" key="1">
    <source>
        <dbReference type="ARBA" id="ARBA00004651"/>
    </source>
</evidence>
<feature type="transmembrane region" description="Helical" evidence="6">
    <location>
        <begin position="42"/>
        <end position="62"/>
    </location>
</feature>
<dbReference type="Pfam" id="PF09678">
    <property type="entry name" value="Caa3_CtaG"/>
    <property type="match status" value="1"/>
</dbReference>
<evidence type="ECO:0000256" key="5">
    <source>
        <dbReference type="ARBA" id="ARBA00023136"/>
    </source>
</evidence>
<keyword evidence="3 6" id="KW-0812">Transmembrane</keyword>
<accession>A0A921SY18</accession>
<evidence type="ECO:0000313" key="7">
    <source>
        <dbReference type="EMBL" id="HJG92289.1"/>
    </source>
</evidence>
<evidence type="ECO:0000256" key="2">
    <source>
        <dbReference type="ARBA" id="ARBA00022475"/>
    </source>
</evidence>
<proteinExistence type="predicted"/>
<evidence type="ECO:0000256" key="4">
    <source>
        <dbReference type="ARBA" id="ARBA00022989"/>
    </source>
</evidence>
<reference evidence="7" key="1">
    <citation type="journal article" date="2021" name="PeerJ">
        <title>Extensive microbial diversity within the chicken gut microbiome revealed by metagenomics and culture.</title>
        <authorList>
            <person name="Gilroy R."/>
            <person name="Ravi A."/>
            <person name="Getino M."/>
            <person name="Pursley I."/>
            <person name="Horton D.L."/>
            <person name="Alikhan N.F."/>
            <person name="Baker D."/>
            <person name="Gharbi K."/>
            <person name="Hall N."/>
            <person name="Watson M."/>
            <person name="Adriaenssens E.M."/>
            <person name="Foster-Nyarko E."/>
            <person name="Jarju S."/>
            <person name="Secka A."/>
            <person name="Antonio M."/>
            <person name="Oren A."/>
            <person name="Chaudhuri R.R."/>
            <person name="La Ragione R."/>
            <person name="Hildebrand F."/>
            <person name="Pallen M.J."/>
        </authorList>
    </citation>
    <scope>NUCLEOTIDE SEQUENCE</scope>
    <source>
        <strain evidence="7">ChiGjej5B5-22894</strain>
    </source>
</reference>
<dbReference type="GO" id="GO:0005886">
    <property type="term" value="C:plasma membrane"/>
    <property type="evidence" value="ECO:0007669"/>
    <property type="project" value="UniProtKB-SubCell"/>
</dbReference>